<accession>A0A088E230</accession>
<evidence type="ECO:0000313" key="6">
    <source>
        <dbReference type="EMBL" id="AKV80095.1"/>
    </source>
</evidence>
<dbReference type="EMBL" id="CP012173">
    <property type="protein sequence ID" value="AKV75604.1"/>
    <property type="molecule type" value="Genomic_DNA"/>
</dbReference>
<dbReference type="Proteomes" id="UP000029084">
    <property type="component" value="Chromosome"/>
</dbReference>
<dbReference type="OrthoDB" id="350529at2157"/>
<evidence type="ECO:0000313" key="9">
    <source>
        <dbReference type="Proteomes" id="UP000056255"/>
    </source>
</evidence>
<organism evidence="2 8">
    <name type="scientific">Metallosphaera sedula</name>
    <dbReference type="NCBI Taxonomy" id="43687"/>
    <lineage>
        <taxon>Archaea</taxon>
        <taxon>Thermoproteota</taxon>
        <taxon>Thermoprotei</taxon>
        <taxon>Sulfolobales</taxon>
        <taxon>Sulfolobaceae</taxon>
        <taxon>Metallosphaera</taxon>
    </lineage>
</organism>
<dbReference type="RefSeq" id="WP_011921332.1">
    <property type="nucleotide sequence ID" value="NZ_AP019770.1"/>
</dbReference>
<protein>
    <submittedName>
        <fullName evidence="2 3">Glutamine amidotransferase</fullName>
    </submittedName>
</protein>
<dbReference type="PATRIC" id="fig|43687.5.peg.192"/>
<evidence type="ECO:0000313" key="2">
    <source>
        <dbReference type="EMBL" id="AIM26351.1"/>
    </source>
</evidence>
<reference evidence="2 8" key="1">
    <citation type="journal article" date="2014" name="J. Bacteriol.">
        <title>Role of an Archaeal PitA Transporter in the Copper and Arsenic Resistance of Metallosphaera sedula, an Extreme Thermoacidophile.</title>
        <authorList>
            <person name="McCarthy S."/>
            <person name="Ai C."/>
            <person name="Wheaton G."/>
            <person name="Tevatia R."/>
            <person name="Eckrich V."/>
            <person name="Kelly R."/>
            <person name="Blum P."/>
        </authorList>
    </citation>
    <scope>NUCLEOTIDE SEQUENCE [LARGE SCALE GENOMIC DNA]</scope>
    <source>
        <strain evidence="2 8">CuR1</strain>
    </source>
</reference>
<dbReference type="EMBL" id="CP012175">
    <property type="protein sequence ID" value="AKV80095.1"/>
    <property type="molecule type" value="Genomic_DNA"/>
</dbReference>
<reference evidence="7 9" key="3">
    <citation type="submission" date="2015-07" db="EMBL/GenBank/DDBJ databases">
        <title>Physiological, transcriptional responses and genome re-sequencing of acid resistant extremely thermoacidophilic Metallosphaera sedula SARC-M1.</title>
        <authorList>
            <person name="Ai C."/>
            <person name="McCarthy S."/>
            <person name="Eckrich V."/>
            <person name="Rudrappa D."/>
            <person name="Qiu G."/>
            <person name="Blum P."/>
        </authorList>
    </citation>
    <scope>NUCLEOTIDE SEQUENCE [LARGE SCALE GENOMIC DNA]</scope>
    <source>
        <strain evidence="7 9">SARC-M1</strain>
    </source>
</reference>
<keyword evidence="2" id="KW-0808">Transferase</keyword>
<dbReference type="EMBL" id="CP008822">
    <property type="protein sequence ID" value="AIM26351.1"/>
    <property type="molecule type" value="Genomic_DNA"/>
</dbReference>
<dbReference type="EMBL" id="CP012172">
    <property type="protein sequence ID" value="AKV73360.1"/>
    <property type="molecule type" value="Genomic_DNA"/>
</dbReference>
<dbReference type="GeneID" id="97614776"/>
<dbReference type="Gene3D" id="3.60.20.10">
    <property type="entry name" value="Glutamine Phosphoribosylpyrophosphate, subunit 1, domain 1"/>
    <property type="match status" value="1"/>
</dbReference>
<dbReference type="Proteomes" id="UP000062398">
    <property type="component" value="Chromosome"/>
</dbReference>
<keyword evidence="1 2" id="KW-0315">Glutamine amidotransferase</keyword>
<sequence>MCRFVAFAGKGEIDGEVIGALMKSSRKDVLSSNSHPDGWGYAIYVLDGEWSRFQYASARPMYADENVSILYTIRGERIVGIIHARKTLKRFLTGVSHAHPYHIRAGPYDLFFAHNGSVSRSAFKDSDLPYTDSYMILREIAKEVSSMDPATAYLRVMSRLKGNATSLNSALLSYAEGTGPELFAYYYYNRNNMREMEEYYKMYSHDSYVYSATVNYYLGGRGKELPLDRVYRIN</sequence>
<evidence type="ECO:0000313" key="4">
    <source>
        <dbReference type="EMBL" id="AKV75604.1"/>
    </source>
</evidence>
<name>A0A088E230_9CREN</name>
<gene>
    <name evidence="2" type="ORF">HA72_0187</name>
    <name evidence="3" type="ORF">MsedA_0199</name>
    <name evidence="4" type="ORF">MsedB_0199</name>
    <name evidence="5" type="ORF">MsedC_0198</name>
    <name evidence="6" type="ORF">MsedD_0199</name>
    <name evidence="7" type="ORF">MsedE_0199</name>
</gene>
<dbReference type="Proteomes" id="UP000061362">
    <property type="component" value="Chromosome"/>
</dbReference>
<evidence type="ECO:0000313" key="10">
    <source>
        <dbReference type="Proteomes" id="UP000061362"/>
    </source>
</evidence>
<evidence type="ECO:0000313" key="8">
    <source>
        <dbReference type="Proteomes" id="UP000029084"/>
    </source>
</evidence>
<dbReference type="PANTHER" id="PTHR42824">
    <property type="entry name" value="GLUTAMINE AMIDOTRANSFERASE"/>
    <property type="match status" value="1"/>
</dbReference>
<dbReference type="Pfam" id="PF13230">
    <property type="entry name" value="GATase_4"/>
    <property type="match status" value="1"/>
</dbReference>
<evidence type="ECO:0000256" key="1">
    <source>
        <dbReference type="ARBA" id="ARBA00022962"/>
    </source>
</evidence>
<dbReference type="Proteomes" id="UP000068832">
    <property type="component" value="Chromosome"/>
</dbReference>
<dbReference type="Proteomes" id="UP000056255">
    <property type="component" value="Chromosome"/>
</dbReference>
<dbReference type="PANTHER" id="PTHR42824:SF1">
    <property type="entry name" value="GLUTAMINE AMIDOTRANSFERASE YAFJ-RELATED"/>
    <property type="match status" value="1"/>
</dbReference>
<dbReference type="AlphaFoldDB" id="A0A088E230"/>
<dbReference type="EMBL" id="CP012174">
    <property type="protein sequence ID" value="AKV77850.1"/>
    <property type="molecule type" value="Genomic_DNA"/>
</dbReference>
<dbReference type="EMBL" id="CP012176">
    <property type="protein sequence ID" value="AKV82339.1"/>
    <property type="molecule type" value="Genomic_DNA"/>
</dbReference>
<dbReference type="GO" id="GO:0016740">
    <property type="term" value="F:transferase activity"/>
    <property type="evidence" value="ECO:0007669"/>
    <property type="project" value="UniProtKB-KW"/>
</dbReference>
<evidence type="ECO:0000313" key="13">
    <source>
        <dbReference type="Proteomes" id="UP000068832"/>
    </source>
</evidence>
<evidence type="ECO:0000313" key="5">
    <source>
        <dbReference type="EMBL" id="AKV77850.1"/>
    </source>
</evidence>
<evidence type="ECO:0000313" key="12">
    <source>
        <dbReference type="Proteomes" id="UP000062475"/>
    </source>
</evidence>
<proteinExistence type="predicted"/>
<dbReference type="InterPro" id="IPR029055">
    <property type="entry name" value="Ntn_hydrolases_N"/>
</dbReference>
<evidence type="ECO:0000313" key="7">
    <source>
        <dbReference type="EMBL" id="AKV82339.1"/>
    </source>
</evidence>
<dbReference type="SUPFAM" id="SSF56235">
    <property type="entry name" value="N-terminal nucleophile aminohydrolases (Ntn hydrolases)"/>
    <property type="match status" value="1"/>
</dbReference>
<dbReference type="OMA" id="PYTDSYM"/>
<dbReference type="Proteomes" id="UP000062475">
    <property type="component" value="Chromosome"/>
</dbReference>
<dbReference type="InterPro" id="IPR026869">
    <property type="entry name" value="EgtC-like"/>
</dbReference>
<evidence type="ECO:0000313" key="11">
    <source>
        <dbReference type="Proteomes" id="UP000062398"/>
    </source>
</evidence>
<evidence type="ECO:0000313" key="3">
    <source>
        <dbReference type="EMBL" id="AKV73360.1"/>
    </source>
</evidence>
<reference evidence="10 11" key="2">
    <citation type="journal article" date="2015" name="Genome Announc.">
        <title>Complete Genome Sequences of Evolved Arsenate-Resistant Metallosphaera sedula Strains.</title>
        <authorList>
            <person name="Ai C."/>
            <person name="McCarthy S."/>
            <person name="Schackwitz W."/>
            <person name="Martin J."/>
            <person name="Lipzen A."/>
            <person name="Blum P."/>
        </authorList>
    </citation>
    <scope>NUCLEOTIDE SEQUENCE [LARGE SCALE GENOMIC DNA]</scope>
    <source>
        <strain evidence="5 11">ARS120-1</strain>
        <strain evidence="6 10">ARS120-2</strain>
        <strain evidence="3 13">ARS50-1</strain>
        <strain evidence="4 12">ARS50-2</strain>
    </source>
</reference>